<comment type="caution">
    <text evidence="2">The sequence shown here is derived from an EMBL/GenBank/DDBJ whole genome shotgun (WGS) entry which is preliminary data.</text>
</comment>
<dbReference type="Proteomes" id="UP000031847">
    <property type="component" value="Unassembled WGS sequence"/>
</dbReference>
<reference evidence="2 3" key="1">
    <citation type="submission" date="2015-01" db="EMBL/GenBank/DDBJ databases">
        <title>Lactococcus lactis subsp.lactis JCM 5805 whole genome shotgun sequence.</title>
        <authorList>
            <person name="Fujii T."/>
            <person name="Tomita Y."/>
            <person name="Ikushima S."/>
            <person name="Fujiwara D."/>
        </authorList>
    </citation>
    <scope>NUCLEOTIDE SEQUENCE [LARGE SCALE GENOMIC DNA]</scope>
    <source>
        <strain evidence="2 3">JCM 5805</strain>
    </source>
</reference>
<protein>
    <submittedName>
        <fullName evidence="2">Putative translation factor</fullName>
    </submittedName>
</protein>
<gene>
    <name evidence="2" type="ORF">JCM5805K_1223</name>
</gene>
<feature type="transmembrane region" description="Helical" evidence="1">
    <location>
        <begin position="6"/>
        <end position="28"/>
    </location>
</feature>
<evidence type="ECO:0000313" key="3">
    <source>
        <dbReference type="Proteomes" id="UP000031847"/>
    </source>
</evidence>
<keyword evidence="1" id="KW-1133">Transmembrane helix</keyword>
<name>A0A0B8QJW4_LACLL</name>
<organism evidence="2 3">
    <name type="scientific">Lactococcus lactis subsp. lactis</name>
    <name type="common">Streptococcus lactis</name>
    <dbReference type="NCBI Taxonomy" id="1360"/>
    <lineage>
        <taxon>Bacteria</taxon>
        <taxon>Bacillati</taxon>
        <taxon>Bacillota</taxon>
        <taxon>Bacilli</taxon>
        <taxon>Lactobacillales</taxon>
        <taxon>Streptococcaceae</taxon>
        <taxon>Lactococcus</taxon>
    </lineage>
</organism>
<dbReference type="AlphaFoldDB" id="A0A0B8QJW4"/>
<dbReference type="EMBL" id="BBSI01000018">
    <property type="protein sequence ID" value="GAM80115.1"/>
    <property type="molecule type" value="Genomic_DNA"/>
</dbReference>
<evidence type="ECO:0000256" key="1">
    <source>
        <dbReference type="SAM" id="Phobius"/>
    </source>
</evidence>
<sequence>MNLLDYVFFTLVALIGGAFMKLALDLLVAKKIEDIQNINDTDEIYKNLHKEVYRIVKGKTLGGETKYFVEKKNDNKWMAFEGLGKETIDEARELKDWLISEDEQKINNTVLEKKVIE</sequence>
<dbReference type="RefSeq" id="WP_025017278.1">
    <property type="nucleotide sequence ID" value="NZ_BAABQR010000032.1"/>
</dbReference>
<keyword evidence="1" id="KW-0472">Membrane</keyword>
<accession>A0A0B8QJW4</accession>
<keyword evidence="1" id="KW-0812">Transmembrane</keyword>
<evidence type="ECO:0000313" key="2">
    <source>
        <dbReference type="EMBL" id="GAM80115.1"/>
    </source>
</evidence>
<proteinExistence type="predicted"/>